<dbReference type="Proteomes" id="UP001499895">
    <property type="component" value="Unassembled WGS sequence"/>
</dbReference>
<accession>A0ABN0ZR48</accession>
<feature type="region of interest" description="Disordered" evidence="1">
    <location>
        <begin position="56"/>
        <end position="83"/>
    </location>
</feature>
<sequence>MWNTRYLDAAVARLRAEGHGVKDEDVARLSPLKDRHVNFRGRYLFNIEASGPGQWPVALPRPRRHRGQRGRRLIADAPPVSSS</sequence>
<dbReference type="Pfam" id="PF01526">
    <property type="entry name" value="DDE_Tnp_Tn3"/>
    <property type="match status" value="1"/>
</dbReference>
<comment type="caution">
    <text evidence="3">The sequence shown here is derived from an EMBL/GenBank/DDBJ whole genome shotgun (WGS) entry which is preliminary data.</text>
</comment>
<protein>
    <recommendedName>
        <fullName evidence="2">Tn3 transposase DDE domain-containing protein</fullName>
    </recommendedName>
</protein>
<keyword evidence="4" id="KW-1185">Reference proteome</keyword>
<feature type="domain" description="Tn3 transposase DDE" evidence="2">
    <location>
        <begin position="1"/>
        <end position="43"/>
    </location>
</feature>
<evidence type="ECO:0000259" key="2">
    <source>
        <dbReference type="Pfam" id="PF01526"/>
    </source>
</evidence>
<evidence type="ECO:0000313" key="4">
    <source>
        <dbReference type="Proteomes" id="UP001499895"/>
    </source>
</evidence>
<feature type="compositionally biased region" description="Basic residues" evidence="1">
    <location>
        <begin position="61"/>
        <end position="72"/>
    </location>
</feature>
<name>A0ABN0ZR48_9ACTN</name>
<evidence type="ECO:0000313" key="3">
    <source>
        <dbReference type="EMBL" id="GAA0454953.1"/>
    </source>
</evidence>
<dbReference type="EMBL" id="BAAAHB010000012">
    <property type="protein sequence ID" value="GAA0454953.1"/>
    <property type="molecule type" value="Genomic_DNA"/>
</dbReference>
<evidence type="ECO:0000256" key="1">
    <source>
        <dbReference type="SAM" id="MobiDB-lite"/>
    </source>
</evidence>
<gene>
    <name evidence="3" type="ORF">GCM10009544_17110</name>
</gene>
<dbReference type="InterPro" id="IPR002513">
    <property type="entry name" value="Tn3_Tnp_DDE_dom"/>
</dbReference>
<reference evidence="3 4" key="1">
    <citation type="journal article" date="2019" name="Int. J. Syst. Evol. Microbiol.">
        <title>The Global Catalogue of Microorganisms (GCM) 10K type strain sequencing project: providing services to taxonomists for standard genome sequencing and annotation.</title>
        <authorList>
            <consortium name="The Broad Institute Genomics Platform"/>
            <consortium name="The Broad Institute Genome Sequencing Center for Infectious Disease"/>
            <person name="Wu L."/>
            <person name="Ma J."/>
        </authorList>
    </citation>
    <scope>NUCLEOTIDE SEQUENCE [LARGE SCALE GENOMIC DNA]</scope>
    <source>
        <strain evidence="3 4">JCM 10649</strain>
    </source>
</reference>
<proteinExistence type="predicted"/>
<organism evidence="3 4">
    <name type="scientific">Streptomyces stramineus</name>
    <dbReference type="NCBI Taxonomy" id="173861"/>
    <lineage>
        <taxon>Bacteria</taxon>
        <taxon>Bacillati</taxon>
        <taxon>Actinomycetota</taxon>
        <taxon>Actinomycetes</taxon>
        <taxon>Kitasatosporales</taxon>
        <taxon>Streptomycetaceae</taxon>
        <taxon>Streptomyces</taxon>
    </lineage>
</organism>